<feature type="compositionally biased region" description="Polar residues" evidence="9">
    <location>
        <begin position="279"/>
        <end position="288"/>
    </location>
</feature>
<comment type="similarity">
    <text evidence="1">Belongs to the protein kinase superfamily. STE Ser/Thr protein kinase family. STE20 subfamily.</text>
</comment>
<dbReference type="PROSITE" id="PS50011">
    <property type="entry name" value="PROTEIN_KINASE_DOM"/>
    <property type="match status" value="1"/>
</dbReference>
<dbReference type="FunFam" id="1.10.510.10:FF:000421">
    <property type="entry name" value="Serine/threonine-protein kinase PAK 6"/>
    <property type="match status" value="1"/>
</dbReference>
<keyword evidence="2" id="KW-0723">Serine/threonine-protein kinase</keyword>
<keyword evidence="12" id="KW-1185">Reference proteome</keyword>
<evidence type="ECO:0000256" key="9">
    <source>
        <dbReference type="SAM" id="MobiDB-lite"/>
    </source>
</evidence>
<evidence type="ECO:0000259" key="10">
    <source>
        <dbReference type="PROSITE" id="PS50011"/>
    </source>
</evidence>
<protein>
    <recommendedName>
        <fullName evidence="10">Protein kinase domain-containing protein</fullName>
    </recommendedName>
</protein>
<dbReference type="Gene3D" id="1.10.510.10">
    <property type="entry name" value="Transferase(Phosphotransferase) domain 1"/>
    <property type="match status" value="1"/>
</dbReference>
<keyword evidence="3" id="KW-0808">Transferase</keyword>
<dbReference type="InterPro" id="IPR011009">
    <property type="entry name" value="Kinase-like_dom_sf"/>
</dbReference>
<dbReference type="SMART" id="SM00220">
    <property type="entry name" value="S_TKc"/>
    <property type="match status" value="1"/>
</dbReference>
<dbReference type="SUPFAM" id="SSF56112">
    <property type="entry name" value="Protein kinase-like (PK-like)"/>
    <property type="match status" value="1"/>
</dbReference>
<keyword evidence="4" id="KW-0547">Nucleotide-binding</keyword>
<keyword evidence="6" id="KW-0067">ATP-binding</keyword>
<dbReference type="GO" id="GO:0004674">
    <property type="term" value="F:protein serine/threonine kinase activity"/>
    <property type="evidence" value="ECO:0007669"/>
    <property type="project" value="UniProtKB-KW"/>
</dbReference>
<evidence type="ECO:0000256" key="7">
    <source>
        <dbReference type="ARBA" id="ARBA00047899"/>
    </source>
</evidence>
<evidence type="ECO:0000256" key="1">
    <source>
        <dbReference type="ARBA" id="ARBA00008874"/>
    </source>
</evidence>
<gene>
    <name evidence="11" type="ORF">ACHAWO_007155</name>
</gene>
<dbReference type="PROSITE" id="PS00108">
    <property type="entry name" value="PROTEIN_KINASE_ST"/>
    <property type="match status" value="1"/>
</dbReference>
<dbReference type="InterPro" id="IPR050629">
    <property type="entry name" value="STE20/SPS1-PAK"/>
</dbReference>
<dbReference type="AlphaFoldDB" id="A0ABD3QWL0"/>
<evidence type="ECO:0000256" key="5">
    <source>
        <dbReference type="ARBA" id="ARBA00022777"/>
    </source>
</evidence>
<keyword evidence="5" id="KW-0418">Kinase</keyword>
<dbReference type="EMBL" id="JALLPJ020000054">
    <property type="protein sequence ID" value="KAL3804096.1"/>
    <property type="molecule type" value="Genomic_DNA"/>
</dbReference>
<name>A0ABD3QWL0_9STRA</name>
<dbReference type="InterPro" id="IPR000719">
    <property type="entry name" value="Prot_kinase_dom"/>
</dbReference>
<feature type="region of interest" description="Disordered" evidence="9">
    <location>
        <begin position="482"/>
        <end position="525"/>
    </location>
</feature>
<dbReference type="PANTHER" id="PTHR48012">
    <property type="entry name" value="STERILE20-LIKE KINASE, ISOFORM B-RELATED"/>
    <property type="match status" value="1"/>
</dbReference>
<organism evidence="11 12">
    <name type="scientific">Cyclotella atomus</name>
    <dbReference type="NCBI Taxonomy" id="382360"/>
    <lineage>
        <taxon>Eukaryota</taxon>
        <taxon>Sar</taxon>
        <taxon>Stramenopiles</taxon>
        <taxon>Ochrophyta</taxon>
        <taxon>Bacillariophyta</taxon>
        <taxon>Coscinodiscophyceae</taxon>
        <taxon>Thalassiosirophycidae</taxon>
        <taxon>Stephanodiscales</taxon>
        <taxon>Stephanodiscaceae</taxon>
        <taxon>Cyclotella</taxon>
    </lineage>
</organism>
<evidence type="ECO:0000256" key="4">
    <source>
        <dbReference type="ARBA" id="ARBA00022741"/>
    </source>
</evidence>
<evidence type="ECO:0000256" key="6">
    <source>
        <dbReference type="ARBA" id="ARBA00022840"/>
    </source>
</evidence>
<comment type="catalytic activity">
    <reaction evidence="8">
        <text>L-seryl-[protein] + ATP = O-phospho-L-seryl-[protein] + ADP + H(+)</text>
        <dbReference type="Rhea" id="RHEA:17989"/>
        <dbReference type="Rhea" id="RHEA-COMP:9863"/>
        <dbReference type="Rhea" id="RHEA-COMP:11604"/>
        <dbReference type="ChEBI" id="CHEBI:15378"/>
        <dbReference type="ChEBI" id="CHEBI:29999"/>
        <dbReference type="ChEBI" id="CHEBI:30616"/>
        <dbReference type="ChEBI" id="CHEBI:83421"/>
        <dbReference type="ChEBI" id="CHEBI:456216"/>
        <dbReference type="EC" id="2.7.11.1"/>
    </reaction>
</comment>
<accession>A0ABD3QWL0</accession>
<dbReference type="PANTHER" id="PTHR48012:SF10">
    <property type="entry name" value="FI20177P1"/>
    <property type="match status" value="1"/>
</dbReference>
<sequence length="525" mass="57505">MGEIDILSKCNSPYIVGYFECFKCPPKKQLDPSELWIVQEYCEGGSVSDLIEAAGGRGSFAMPEECIRAACAGIVLGLEYLHKMGVCHRDIKCGNVLLTNDGHVKLADFGVSAELTNTINKRKTVVGSPFWMAPEVIKESHYDGRADVWSLGITAIEMAEGAPPHSNLNPLRAIFLIPSKPAPNLNDPDLWSPEMVDFIRCCCKKDPSERSDSALLTSHPFVKQEVNALRKIHASFDTMCLHGATGYEHVSKLSKRPPGLPALRNLMASMKKPLDVVKNQRNVGGSPQKSDRKGSGALSPMSTRDSDGTSSRGENDGDTAGGSTANTPSGTLERSNLIASEAGTRIGGNKISSRPRFNEDFNSFFNQTFHELDPILQDDAVFQDEIFKLNQLYEAKLASLQAALEESRRKLIITAMARNGKGLDVNALMEKASMRGKTERSSRDVYHKAVHNECFQIMLDNMTSPKREETEDAREVGKLDPKIAKSKLESHSSSTFGTRDNTMNIGGLPIAVSPSQTNGKHEKVF</sequence>
<feature type="region of interest" description="Disordered" evidence="9">
    <location>
        <begin position="278"/>
        <end position="351"/>
    </location>
</feature>
<feature type="domain" description="Protein kinase" evidence="10">
    <location>
        <begin position="1"/>
        <end position="222"/>
    </location>
</feature>
<dbReference type="GO" id="GO:0005524">
    <property type="term" value="F:ATP binding"/>
    <property type="evidence" value="ECO:0007669"/>
    <property type="project" value="UniProtKB-KW"/>
</dbReference>
<evidence type="ECO:0000256" key="2">
    <source>
        <dbReference type="ARBA" id="ARBA00022527"/>
    </source>
</evidence>
<evidence type="ECO:0000313" key="11">
    <source>
        <dbReference type="EMBL" id="KAL3804096.1"/>
    </source>
</evidence>
<proteinExistence type="inferred from homology"/>
<feature type="compositionally biased region" description="Polar residues" evidence="9">
    <location>
        <begin position="300"/>
        <end position="312"/>
    </location>
</feature>
<feature type="compositionally biased region" description="Polar residues" evidence="9">
    <location>
        <begin position="491"/>
        <end position="504"/>
    </location>
</feature>
<evidence type="ECO:0000256" key="8">
    <source>
        <dbReference type="ARBA" id="ARBA00048679"/>
    </source>
</evidence>
<dbReference type="Pfam" id="PF00069">
    <property type="entry name" value="Pkinase"/>
    <property type="match status" value="1"/>
</dbReference>
<evidence type="ECO:0000256" key="3">
    <source>
        <dbReference type="ARBA" id="ARBA00022679"/>
    </source>
</evidence>
<dbReference type="InterPro" id="IPR008271">
    <property type="entry name" value="Ser/Thr_kinase_AS"/>
</dbReference>
<dbReference type="Proteomes" id="UP001530400">
    <property type="component" value="Unassembled WGS sequence"/>
</dbReference>
<feature type="compositionally biased region" description="Polar residues" evidence="9">
    <location>
        <begin position="321"/>
        <end position="338"/>
    </location>
</feature>
<evidence type="ECO:0000313" key="12">
    <source>
        <dbReference type="Proteomes" id="UP001530400"/>
    </source>
</evidence>
<comment type="catalytic activity">
    <reaction evidence="7">
        <text>L-threonyl-[protein] + ATP = O-phospho-L-threonyl-[protein] + ADP + H(+)</text>
        <dbReference type="Rhea" id="RHEA:46608"/>
        <dbReference type="Rhea" id="RHEA-COMP:11060"/>
        <dbReference type="Rhea" id="RHEA-COMP:11605"/>
        <dbReference type="ChEBI" id="CHEBI:15378"/>
        <dbReference type="ChEBI" id="CHEBI:30013"/>
        <dbReference type="ChEBI" id="CHEBI:30616"/>
        <dbReference type="ChEBI" id="CHEBI:61977"/>
        <dbReference type="ChEBI" id="CHEBI:456216"/>
        <dbReference type="EC" id="2.7.11.1"/>
    </reaction>
</comment>
<reference evidence="11 12" key="1">
    <citation type="submission" date="2024-10" db="EMBL/GenBank/DDBJ databases">
        <title>Updated reference genomes for cyclostephanoid diatoms.</title>
        <authorList>
            <person name="Roberts W.R."/>
            <person name="Alverson A.J."/>
        </authorList>
    </citation>
    <scope>NUCLEOTIDE SEQUENCE [LARGE SCALE GENOMIC DNA]</scope>
    <source>
        <strain evidence="11 12">AJA010-31</strain>
    </source>
</reference>
<comment type="caution">
    <text evidence="11">The sequence shown here is derived from an EMBL/GenBank/DDBJ whole genome shotgun (WGS) entry which is preliminary data.</text>
</comment>